<comment type="subunit">
    <text evidence="11">DNA polymerase III contains a core (composed of alpha, epsilon and theta chains) that associates with a tau subunit. This core dimerizes to form the POLIII' complex. PolIII' associates with the gamma complex (composed of gamma, delta, delta', psi and chi chains) and with the beta chain to form the complete DNA polymerase III complex.</text>
</comment>
<proteinExistence type="inferred from homology"/>
<keyword evidence="3 11" id="KW-0548">Nucleotidyltransferase</keyword>
<dbReference type="Pfam" id="PF12169">
    <property type="entry name" value="DNA_pol3_gamma3"/>
    <property type="match status" value="1"/>
</dbReference>
<evidence type="ECO:0000313" key="14">
    <source>
        <dbReference type="EMBL" id="THU33489.1"/>
    </source>
</evidence>
<gene>
    <name evidence="11" type="primary">dnaX</name>
    <name evidence="14" type="ORF">FAM09_25410</name>
</gene>
<dbReference type="InterPro" id="IPR027417">
    <property type="entry name" value="P-loop_NTPase"/>
</dbReference>
<keyword evidence="5" id="KW-0479">Metal-binding</keyword>
<feature type="compositionally biased region" description="Basic and acidic residues" evidence="12">
    <location>
        <begin position="393"/>
        <end position="403"/>
    </location>
</feature>
<evidence type="ECO:0000256" key="5">
    <source>
        <dbReference type="ARBA" id="ARBA00022723"/>
    </source>
</evidence>
<evidence type="ECO:0000259" key="13">
    <source>
        <dbReference type="SMART" id="SM00382"/>
    </source>
</evidence>
<dbReference type="InterPro" id="IPR022754">
    <property type="entry name" value="DNA_pol_III_gamma-3"/>
</dbReference>
<dbReference type="GO" id="GO:0003677">
    <property type="term" value="F:DNA binding"/>
    <property type="evidence" value="ECO:0007669"/>
    <property type="project" value="InterPro"/>
</dbReference>
<keyword evidence="8 11" id="KW-0067">ATP-binding</keyword>
<dbReference type="SUPFAM" id="SSF52540">
    <property type="entry name" value="P-loop containing nucleoside triphosphate hydrolases"/>
    <property type="match status" value="1"/>
</dbReference>
<dbReference type="InterPro" id="IPR001270">
    <property type="entry name" value="ClpA/B"/>
</dbReference>
<dbReference type="InterPro" id="IPR012763">
    <property type="entry name" value="DNA_pol_III_sug/sutau_N"/>
</dbReference>
<feature type="domain" description="AAA+ ATPase" evidence="13">
    <location>
        <begin position="38"/>
        <end position="181"/>
    </location>
</feature>
<dbReference type="GO" id="GO:0009360">
    <property type="term" value="C:DNA polymerase III complex"/>
    <property type="evidence" value="ECO:0007669"/>
    <property type="project" value="InterPro"/>
</dbReference>
<dbReference type="FunFam" id="1.10.8.60:FF:000013">
    <property type="entry name" value="DNA polymerase III subunit gamma/tau"/>
    <property type="match status" value="1"/>
</dbReference>
<evidence type="ECO:0000256" key="8">
    <source>
        <dbReference type="ARBA" id="ARBA00022840"/>
    </source>
</evidence>
<dbReference type="RefSeq" id="WP_136579977.1">
    <property type="nucleotide sequence ID" value="NZ_STFF01000009.1"/>
</dbReference>
<dbReference type="AlphaFoldDB" id="A0A4S8HH39"/>
<evidence type="ECO:0000313" key="15">
    <source>
        <dbReference type="Proteomes" id="UP000306918"/>
    </source>
</evidence>
<evidence type="ECO:0000256" key="9">
    <source>
        <dbReference type="ARBA" id="ARBA00022932"/>
    </source>
</evidence>
<dbReference type="Pfam" id="PF13177">
    <property type="entry name" value="DNA_pol3_delta2"/>
    <property type="match status" value="1"/>
</dbReference>
<dbReference type="Gene3D" id="3.40.50.300">
    <property type="entry name" value="P-loop containing nucleotide triphosphate hydrolases"/>
    <property type="match status" value="1"/>
</dbReference>
<keyword evidence="6 11" id="KW-0547">Nucleotide-binding</keyword>
<dbReference type="SMART" id="SM00382">
    <property type="entry name" value="AAA"/>
    <property type="match status" value="1"/>
</dbReference>
<dbReference type="InterPro" id="IPR003593">
    <property type="entry name" value="AAA+_ATPase"/>
</dbReference>
<sequence>MDKFIVSARKYRPQTFDTVVGQAHITTTLQNAIKNRQLAHAFLFCGPRGVGKTTCARILAKTINCEKPTAEGEACNECQSCVAFNDGISLNIHELDAASNNSVDDIRSLVEQVRFAPQAGKYKVYIIDEVHMLSSSAFNAFLKTLEEPPSYAIFILATTEKHKILPTILSRCQIFDFKRITSNDTVEHLQNICTKEEIKAEKPALQVIARKSEGCMRDALSILDKIVSFTSGTVTYQNTLEHLNILDADYYFKMIDCMQQQDLAGAMLLYDDIDRKGFEGDLVLNGFSEFIRNLLVCKDEKVAGLLEVVESFKDKYIATGQKTSVAYLISALNILNEAEINFKGARNKRLHTELAIIKLTYLQQALELAATGDGIGKKKVVDNAQPVAFRKLAMVEDRSKKSEAGNQQPEAGGQKPEAGSRKPEAGSQKKESIYQQPNNEARLIIEEPTVDYISQEEEEQNYMQSMQTVQSAGTQPQTTNHKPQTTKLGTLESIRQKFANKQAGNVNPAIPLTMEKLMEHWVNFTQRLRDNKNPASQSFDMARLVILSESSFEIVTNNNLEQKFIEGERRDLSEYLQQRFNNRTLLFNIIVTDNPVIQEPIERPLSTKEQYLKIVEQYPLVNELRSKLKLGFE</sequence>
<evidence type="ECO:0000256" key="2">
    <source>
        <dbReference type="ARBA" id="ARBA00022679"/>
    </source>
</evidence>
<reference evidence="14 15" key="1">
    <citation type="submission" date="2019-04" db="EMBL/GenBank/DDBJ databases">
        <title>Niastella caeni sp. nov., isolated from activated sludge.</title>
        <authorList>
            <person name="Sheng M."/>
        </authorList>
    </citation>
    <scope>NUCLEOTIDE SEQUENCE [LARGE SCALE GENOMIC DNA]</scope>
    <source>
        <strain evidence="14 15">HX-2-15</strain>
    </source>
</reference>
<keyword evidence="2 11" id="KW-0808">Transferase</keyword>
<evidence type="ECO:0000256" key="7">
    <source>
        <dbReference type="ARBA" id="ARBA00022833"/>
    </source>
</evidence>
<evidence type="ECO:0000256" key="4">
    <source>
        <dbReference type="ARBA" id="ARBA00022705"/>
    </source>
</evidence>
<dbReference type="EC" id="2.7.7.7" evidence="11"/>
<name>A0A4S8HH39_9BACT</name>
<protein>
    <recommendedName>
        <fullName evidence="11">DNA polymerase III subunit gamma/tau</fullName>
        <ecNumber evidence="11">2.7.7.7</ecNumber>
    </recommendedName>
</protein>
<dbReference type="NCBIfam" id="TIGR02397">
    <property type="entry name" value="dnaX_nterm"/>
    <property type="match status" value="1"/>
</dbReference>
<evidence type="ECO:0000256" key="12">
    <source>
        <dbReference type="SAM" id="MobiDB-lite"/>
    </source>
</evidence>
<dbReference type="InterPro" id="IPR008921">
    <property type="entry name" value="DNA_pol3_clamp-load_cplx_C"/>
</dbReference>
<dbReference type="CDD" id="cd00009">
    <property type="entry name" value="AAA"/>
    <property type="match status" value="1"/>
</dbReference>
<dbReference type="CDD" id="cd18137">
    <property type="entry name" value="HLD_clamp_pol_III_gamma_tau"/>
    <property type="match status" value="1"/>
</dbReference>
<dbReference type="PANTHER" id="PTHR11669">
    <property type="entry name" value="REPLICATION FACTOR C / DNA POLYMERASE III GAMMA-TAU SUBUNIT"/>
    <property type="match status" value="1"/>
</dbReference>
<dbReference type="Gene3D" id="1.20.272.10">
    <property type="match status" value="1"/>
</dbReference>
<evidence type="ECO:0000256" key="6">
    <source>
        <dbReference type="ARBA" id="ARBA00022741"/>
    </source>
</evidence>
<evidence type="ECO:0000256" key="1">
    <source>
        <dbReference type="ARBA" id="ARBA00006360"/>
    </source>
</evidence>
<dbReference type="EMBL" id="STFF01000009">
    <property type="protein sequence ID" value="THU33489.1"/>
    <property type="molecule type" value="Genomic_DNA"/>
</dbReference>
<dbReference type="GO" id="GO:0006261">
    <property type="term" value="P:DNA-templated DNA replication"/>
    <property type="evidence" value="ECO:0007669"/>
    <property type="project" value="TreeGrafter"/>
</dbReference>
<comment type="function">
    <text evidence="11">DNA polymerase III is a complex, multichain enzyme responsible for most of the replicative synthesis in bacteria. This DNA polymerase also exhibits 3' to 5' exonuclease activity.</text>
</comment>
<dbReference type="NCBIfam" id="NF011531">
    <property type="entry name" value="PRK14971.1"/>
    <property type="match status" value="1"/>
</dbReference>
<organism evidence="14 15">
    <name type="scientific">Niastella caeni</name>
    <dbReference type="NCBI Taxonomy" id="2569763"/>
    <lineage>
        <taxon>Bacteria</taxon>
        <taxon>Pseudomonadati</taxon>
        <taxon>Bacteroidota</taxon>
        <taxon>Chitinophagia</taxon>
        <taxon>Chitinophagales</taxon>
        <taxon>Chitinophagaceae</taxon>
        <taxon>Niastella</taxon>
    </lineage>
</organism>
<dbReference type="Pfam" id="PF22608">
    <property type="entry name" value="DNAX_ATPase_lid"/>
    <property type="match status" value="1"/>
</dbReference>
<accession>A0A4S8HH39</accession>
<dbReference type="InterPro" id="IPR050238">
    <property type="entry name" value="DNA_Rep/Repair_Clamp_Loader"/>
</dbReference>
<feature type="region of interest" description="Disordered" evidence="12">
    <location>
        <begin position="393"/>
        <end position="435"/>
    </location>
</feature>
<dbReference type="OrthoDB" id="9810148at2"/>
<dbReference type="FunFam" id="3.40.50.300:FF:000014">
    <property type="entry name" value="DNA polymerase III subunit gamma/tau"/>
    <property type="match status" value="1"/>
</dbReference>
<dbReference type="GO" id="GO:0003887">
    <property type="term" value="F:DNA-directed DNA polymerase activity"/>
    <property type="evidence" value="ECO:0007669"/>
    <property type="project" value="UniProtKB-KW"/>
</dbReference>
<keyword evidence="7" id="KW-0862">Zinc</keyword>
<dbReference type="Gene3D" id="1.10.8.60">
    <property type="match status" value="1"/>
</dbReference>
<comment type="similarity">
    <text evidence="1 11">Belongs to the DnaX/STICHEL family.</text>
</comment>
<evidence type="ECO:0000256" key="10">
    <source>
        <dbReference type="ARBA" id="ARBA00049244"/>
    </source>
</evidence>
<feature type="compositionally biased region" description="Basic and acidic residues" evidence="12">
    <location>
        <begin position="418"/>
        <end position="432"/>
    </location>
</feature>
<keyword evidence="9 11" id="KW-0239">DNA-directed DNA polymerase</keyword>
<dbReference type="InterPro" id="IPR045085">
    <property type="entry name" value="HLD_clamp_pol_III_gamma_tau"/>
</dbReference>
<keyword evidence="15" id="KW-1185">Reference proteome</keyword>
<dbReference type="SUPFAM" id="SSF48019">
    <property type="entry name" value="post-AAA+ oligomerization domain-like"/>
    <property type="match status" value="1"/>
</dbReference>
<dbReference type="NCBIfam" id="NF004046">
    <property type="entry name" value="PRK05563.1"/>
    <property type="match status" value="1"/>
</dbReference>
<dbReference type="Proteomes" id="UP000306918">
    <property type="component" value="Unassembled WGS sequence"/>
</dbReference>
<dbReference type="PANTHER" id="PTHR11669:SF0">
    <property type="entry name" value="PROTEIN STICHEL-LIKE 2"/>
    <property type="match status" value="1"/>
</dbReference>
<evidence type="ECO:0000256" key="11">
    <source>
        <dbReference type="RuleBase" id="RU364063"/>
    </source>
</evidence>
<dbReference type="PRINTS" id="PR00300">
    <property type="entry name" value="CLPPROTEASEA"/>
</dbReference>
<dbReference type="GO" id="GO:0005524">
    <property type="term" value="F:ATP binding"/>
    <property type="evidence" value="ECO:0007669"/>
    <property type="project" value="UniProtKB-KW"/>
</dbReference>
<evidence type="ECO:0000256" key="3">
    <source>
        <dbReference type="ARBA" id="ARBA00022695"/>
    </source>
</evidence>
<keyword evidence="4 11" id="KW-0235">DNA replication</keyword>
<comment type="caution">
    <text evidence="14">The sequence shown here is derived from an EMBL/GenBank/DDBJ whole genome shotgun (WGS) entry which is preliminary data.</text>
</comment>
<comment type="catalytic activity">
    <reaction evidence="10 11">
        <text>DNA(n) + a 2'-deoxyribonucleoside 5'-triphosphate = DNA(n+1) + diphosphate</text>
        <dbReference type="Rhea" id="RHEA:22508"/>
        <dbReference type="Rhea" id="RHEA-COMP:17339"/>
        <dbReference type="Rhea" id="RHEA-COMP:17340"/>
        <dbReference type="ChEBI" id="CHEBI:33019"/>
        <dbReference type="ChEBI" id="CHEBI:61560"/>
        <dbReference type="ChEBI" id="CHEBI:173112"/>
        <dbReference type="EC" id="2.7.7.7"/>
    </reaction>
</comment>
<dbReference type="GO" id="GO:0046872">
    <property type="term" value="F:metal ion binding"/>
    <property type="evidence" value="ECO:0007669"/>
    <property type="project" value="UniProtKB-KW"/>
</dbReference>